<dbReference type="Proteomes" id="UP000228945">
    <property type="component" value="Chromosome"/>
</dbReference>
<keyword evidence="2" id="KW-0472">Membrane</keyword>
<protein>
    <submittedName>
        <fullName evidence="3">Uncharacterized protein</fullName>
    </submittedName>
</protein>
<gene>
    <name evidence="3" type="ORF">CSW64_17660</name>
</gene>
<feature type="transmembrane region" description="Helical" evidence="2">
    <location>
        <begin position="44"/>
        <end position="65"/>
    </location>
</feature>
<proteinExistence type="predicted"/>
<reference evidence="3 4" key="1">
    <citation type="submission" date="2017-10" db="EMBL/GenBank/DDBJ databases">
        <title>Genome sequence of Caulobacter mirabilis FWC38.</title>
        <authorList>
            <person name="Fiebig A."/>
            <person name="Crosson S."/>
        </authorList>
    </citation>
    <scope>NUCLEOTIDE SEQUENCE [LARGE SCALE GENOMIC DNA]</scope>
    <source>
        <strain evidence="3 4">FWC 38</strain>
    </source>
</reference>
<dbReference type="AlphaFoldDB" id="A0A2D2B1D6"/>
<evidence type="ECO:0000256" key="2">
    <source>
        <dbReference type="SAM" id="Phobius"/>
    </source>
</evidence>
<name>A0A2D2B1D6_9CAUL</name>
<sequence length="116" mass="11902">MASRILSLLLGALLTTVGWALVDPKGLVGAKLPGLEHLGAFEGHRAFIGWGAVALGGVAILAALLRDDHKGAGRRRNPPIVDFGADPEPSTATEPAAVAEEPATPLGRSPSPSPLW</sequence>
<organism evidence="3 4">
    <name type="scientific">Caulobacter mirabilis</name>
    <dbReference type="NCBI Taxonomy" id="69666"/>
    <lineage>
        <taxon>Bacteria</taxon>
        <taxon>Pseudomonadati</taxon>
        <taxon>Pseudomonadota</taxon>
        <taxon>Alphaproteobacteria</taxon>
        <taxon>Caulobacterales</taxon>
        <taxon>Caulobacteraceae</taxon>
        <taxon>Caulobacter</taxon>
    </lineage>
</organism>
<evidence type="ECO:0000313" key="4">
    <source>
        <dbReference type="Proteomes" id="UP000228945"/>
    </source>
</evidence>
<keyword evidence="2" id="KW-0812">Transmembrane</keyword>
<dbReference type="KEGG" id="cmb:CSW64_17660"/>
<accession>A0A2D2B1D6</accession>
<keyword evidence="2" id="KW-1133">Transmembrane helix</keyword>
<keyword evidence="4" id="KW-1185">Reference proteome</keyword>
<feature type="compositionally biased region" description="Low complexity" evidence="1">
    <location>
        <begin position="87"/>
        <end position="105"/>
    </location>
</feature>
<dbReference type="EMBL" id="CP024201">
    <property type="protein sequence ID" value="ATQ44084.1"/>
    <property type="molecule type" value="Genomic_DNA"/>
</dbReference>
<evidence type="ECO:0000313" key="3">
    <source>
        <dbReference type="EMBL" id="ATQ44084.1"/>
    </source>
</evidence>
<evidence type="ECO:0000256" key="1">
    <source>
        <dbReference type="SAM" id="MobiDB-lite"/>
    </source>
</evidence>
<feature type="region of interest" description="Disordered" evidence="1">
    <location>
        <begin position="70"/>
        <end position="116"/>
    </location>
</feature>
<dbReference type="RefSeq" id="WP_099623332.1">
    <property type="nucleotide sequence ID" value="NZ_CP024201.1"/>
</dbReference>